<dbReference type="SUPFAM" id="SSF53850">
    <property type="entry name" value="Periplasmic binding protein-like II"/>
    <property type="match status" value="1"/>
</dbReference>
<dbReference type="Gene3D" id="3.40.190.10">
    <property type="entry name" value="Periplasmic binding protein-like II"/>
    <property type="match status" value="2"/>
</dbReference>
<dbReference type="eggNOG" id="COG1840">
    <property type="taxonomic scope" value="Bacteria"/>
</dbReference>
<name>Q0G729_9HYPH</name>
<evidence type="ECO:0000313" key="6">
    <source>
        <dbReference type="EMBL" id="EAU42535.1"/>
    </source>
</evidence>
<accession>Q0G729</accession>
<dbReference type="PANTHER" id="PTHR30006">
    <property type="entry name" value="THIAMINE-BINDING PERIPLASMIC PROTEIN-RELATED"/>
    <property type="match status" value="1"/>
</dbReference>
<feature type="binding site" evidence="4">
    <location>
        <position position="236"/>
    </location>
    <ligand>
        <name>Fe cation</name>
        <dbReference type="ChEBI" id="CHEBI:24875"/>
    </ligand>
</feature>
<dbReference type="PANTHER" id="PTHR30006:SF15">
    <property type="entry name" value="IRON-UTILIZATION PERIPLASMIC PROTEIN"/>
    <property type="match status" value="1"/>
</dbReference>
<evidence type="ECO:0000256" key="2">
    <source>
        <dbReference type="ARBA" id="ARBA00022729"/>
    </source>
</evidence>
<dbReference type="AlphaFoldDB" id="Q0G729"/>
<dbReference type="InterPro" id="IPR006059">
    <property type="entry name" value="SBP"/>
</dbReference>
<dbReference type="STRING" id="217511.GCA_001463845_00146"/>
<keyword evidence="2 5" id="KW-0732">Signal</keyword>
<gene>
    <name evidence="6" type="ORF">FP2506_06836</name>
</gene>
<dbReference type="Pfam" id="PF13416">
    <property type="entry name" value="SBP_bac_8"/>
    <property type="match status" value="1"/>
</dbReference>
<feature type="binding site" evidence="4">
    <location>
        <position position="49"/>
    </location>
    <ligand>
        <name>Fe cation</name>
        <dbReference type="ChEBI" id="CHEBI:24875"/>
    </ligand>
</feature>
<dbReference type="EMBL" id="AATP01000001">
    <property type="protein sequence ID" value="EAU42535.1"/>
    <property type="molecule type" value="Genomic_DNA"/>
</dbReference>
<protein>
    <submittedName>
        <fullName evidence="6">Ferric iron ABC transporter, periplasmic ferric iron-binding protein</fullName>
    </submittedName>
</protein>
<dbReference type="InterPro" id="IPR026045">
    <property type="entry name" value="Ferric-bd"/>
</dbReference>
<comment type="similarity">
    <text evidence="1">Belongs to the bacterial solute-binding protein 1 family.</text>
</comment>
<keyword evidence="4" id="KW-0408">Iron</keyword>
<comment type="caution">
    <text evidence="6">The sequence shown here is derived from an EMBL/GenBank/DDBJ whole genome shotgun (WGS) entry which is preliminary data.</text>
</comment>
<sequence length="354" mass="38665">MTSRIINKEAFMPKSMLKCLLTSAVAVSFSLPAAAQESGGEVNLYSSRHYDTDERLYSDFEEQTGITINRIEGDADELIARIEAEGDNSPADVVLTVDTSRLERAKGAGILQPVESETLEERIPDQYQDTENEWFGFSLRSRIFFYNKDDVQNPPQTYADLANDEYKGMICIRSSGNVYNQTLLASIIENQGKEAAREWAQGVVDNLARDPQGGDTDQLRGLVSGECDIAVSNTYYFARALASDVEGVSSGADQIGWVFPNQDTTGAHVNLSGGGVAANSPNRENAVAFLEYLASDSAQQYFAAGNNEYPVVEGVETTEAVDELGEFKADEVDLSAVAKNLPTAQQIFNEVGWE</sequence>
<feature type="binding site" evidence="4">
    <location>
        <position position="235"/>
    </location>
    <ligand>
        <name>Fe cation</name>
        <dbReference type="ChEBI" id="CHEBI:24875"/>
    </ligand>
</feature>
<evidence type="ECO:0000256" key="3">
    <source>
        <dbReference type="ARBA" id="ARBA00022764"/>
    </source>
</evidence>
<feature type="signal peptide" evidence="5">
    <location>
        <begin position="1"/>
        <end position="35"/>
    </location>
</feature>
<dbReference type="PIRSF" id="PIRSF002825">
    <property type="entry name" value="CfbpA"/>
    <property type="match status" value="1"/>
</dbReference>
<dbReference type="CDD" id="cd13542">
    <property type="entry name" value="PBP2_FutA1_ilke"/>
    <property type="match status" value="1"/>
</dbReference>
<evidence type="ECO:0000256" key="1">
    <source>
        <dbReference type="ARBA" id="ARBA00008520"/>
    </source>
</evidence>
<keyword evidence="4" id="KW-0479">Metal-binding</keyword>
<evidence type="ECO:0000256" key="5">
    <source>
        <dbReference type="SAM" id="SignalP"/>
    </source>
</evidence>
<evidence type="ECO:0000256" key="4">
    <source>
        <dbReference type="PIRSR" id="PIRSR002825-1"/>
    </source>
</evidence>
<dbReference type="GO" id="GO:0030288">
    <property type="term" value="C:outer membrane-bounded periplasmic space"/>
    <property type="evidence" value="ECO:0007669"/>
    <property type="project" value="TreeGrafter"/>
</dbReference>
<keyword evidence="3" id="KW-0574">Periplasm</keyword>
<proteinExistence type="inferred from homology"/>
<evidence type="ECO:0000313" key="7">
    <source>
        <dbReference type="Proteomes" id="UP000004310"/>
    </source>
</evidence>
<feature type="chain" id="PRO_5004172279" evidence="5">
    <location>
        <begin position="36"/>
        <end position="354"/>
    </location>
</feature>
<dbReference type="GO" id="GO:0046872">
    <property type="term" value="F:metal ion binding"/>
    <property type="evidence" value="ECO:0007669"/>
    <property type="project" value="UniProtKB-KW"/>
</dbReference>
<reference evidence="6 7" key="1">
    <citation type="journal article" date="2010" name="J. Bacteriol.">
        <title>Genome sequence of Fulvimarina pelagi HTCC2506T, a Mn(II)-oxidizing alphaproteobacterium possessing an aerobic anoxygenic photosynthetic gene cluster and Xanthorhodopsin.</title>
        <authorList>
            <person name="Kang I."/>
            <person name="Oh H.M."/>
            <person name="Lim S.I."/>
            <person name="Ferriera S."/>
            <person name="Giovannoni S.J."/>
            <person name="Cho J.C."/>
        </authorList>
    </citation>
    <scope>NUCLEOTIDE SEQUENCE [LARGE SCALE GENOMIC DNA]</scope>
    <source>
        <strain evidence="6 7">HTCC2506</strain>
    </source>
</reference>
<dbReference type="HOGENOM" id="CLU_026974_2_1_5"/>
<dbReference type="Proteomes" id="UP000004310">
    <property type="component" value="Unassembled WGS sequence"/>
</dbReference>
<organism evidence="6 7">
    <name type="scientific">Fulvimarina pelagi HTCC2506</name>
    <dbReference type="NCBI Taxonomy" id="314231"/>
    <lineage>
        <taxon>Bacteria</taxon>
        <taxon>Pseudomonadati</taxon>
        <taxon>Pseudomonadota</taxon>
        <taxon>Alphaproteobacteria</taxon>
        <taxon>Hyphomicrobiales</taxon>
        <taxon>Aurantimonadaceae</taxon>
        <taxon>Fulvimarina</taxon>
    </lineage>
</organism>
<keyword evidence="7" id="KW-1185">Reference proteome</keyword>